<dbReference type="InterPro" id="IPR014014">
    <property type="entry name" value="RNA_helicase_DEAD_Q_motif"/>
</dbReference>
<feature type="domain" description="Helicase C-terminal" evidence="16">
    <location>
        <begin position="257"/>
        <end position="421"/>
    </location>
</feature>
<evidence type="ECO:0000259" key="17">
    <source>
        <dbReference type="PROSITE" id="PS51195"/>
    </source>
</evidence>
<evidence type="ECO:0000256" key="1">
    <source>
        <dbReference type="ARBA" id="ARBA00022540"/>
    </source>
</evidence>
<comment type="function">
    <text evidence="9">ATP-dependent RNA helicase which is a subunit of the eIF4F complex involved in cap recognition and is required for mRNA binding to ribosome. In the current model of translation initiation, eIF4A unwinds RNA secondary structures in the 5'-UTR of mRNAs which is necessary to allow efficient binding of the small ribosomal subunit, and subsequent scanning for the initiator codon.</text>
</comment>
<comment type="subunit">
    <text evidence="10">eIF4F is a multi-subunit complex, the composition of which varies with external and internal environmental conditions. It is composed of at least EIF4A, EIF4E and EIF4G.</text>
</comment>
<feature type="compositionally biased region" description="Basic and acidic residues" evidence="14">
    <location>
        <begin position="446"/>
        <end position="456"/>
    </location>
</feature>
<dbReference type="SMART" id="SM00487">
    <property type="entry name" value="DEXDc"/>
    <property type="match status" value="1"/>
</dbReference>
<evidence type="ECO:0000256" key="4">
    <source>
        <dbReference type="ARBA" id="ARBA00022806"/>
    </source>
</evidence>
<evidence type="ECO:0000256" key="12">
    <source>
        <dbReference type="PROSITE-ProRule" id="PRU00552"/>
    </source>
</evidence>
<evidence type="ECO:0000256" key="7">
    <source>
        <dbReference type="ARBA" id="ARBA00024352"/>
    </source>
</evidence>
<feature type="compositionally biased region" description="Basic residues" evidence="14">
    <location>
        <begin position="457"/>
        <end position="466"/>
    </location>
</feature>
<dbReference type="InterPro" id="IPR014001">
    <property type="entry name" value="Helicase_ATP-bd"/>
</dbReference>
<evidence type="ECO:0000256" key="6">
    <source>
        <dbReference type="ARBA" id="ARBA00022917"/>
    </source>
</evidence>
<feature type="domain" description="Helicase ATP-binding" evidence="15">
    <location>
        <begin position="38"/>
        <end position="215"/>
    </location>
</feature>
<evidence type="ECO:0000256" key="3">
    <source>
        <dbReference type="ARBA" id="ARBA00022801"/>
    </source>
</evidence>
<dbReference type="PANTHER" id="PTHR47959">
    <property type="entry name" value="ATP-DEPENDENT RNA HELICASE RHLE-RELATED"/>
    <property type="match status" value="1"/>
</dbReference>
<comment type="similarity">
    <text evidence="7">Belongs to the DEAD box helicase family. eIF4A subfamily.</text>
</comment>
<keyword evidence="3 13" id="KW-0378">Hydrolase</keyword>
<feature type="region of interest" description="Disordered" evidence="14">
    <location>
        <begin position="443"/>
        <end position="490"/>
    </location>
</feature>
<keyword evidence="2 13" id="KW-0547">Nucleotide-binding</keyword>
<keyword evidence="19" id="KW-1185">Reference proteome</keyword>
<keyword evidence="4 13" id="KW-0347">Helicase</keyword>
<dbReference type="SUPFAM" id="SSF52540">
    <property type="entry name" value="P-loop containing nucleoside triphosphate hydrolases"/>
    <property type="match status" value="1"/>
</dbReference>
<dbReference type="GO" id="GO:0005524">
    <property type="term" value="F:ATP binding"/>
    <property type="evidence" value="ECO:0007669"/>
    <property type="project" value="UniProtKB-KW"/>
</dbReference>
<organism evidence="18 19">
    <name type="scientific">Angomonas deanei</name>
    <dbReference type="NCBI Taxonomy" id="59799"/>
    <lineage>
        <taxon>Eukaryota</taxon>
        <taxon>Discoba</taxon>
        <taxon>Euglenozoa</taxon>
        <taxon>Kinetoplastea</taxon>
        <taxon>Metakinetoplastina</taxon>
        <taxon>Trypanosomatida</taxon>
        <taxon>Trypanosomatidae</taxon>
        <taxon>Strigomonadinae</taxon>
        <taxon>Angomonas</taxon>
    </lineage>
</organism>
<evidence type="ECO:0000259" key="15">
    <source>
        <dbReference type="PROSITE" id="PS51192"/>
    </source>
</evidence>
<evidence type="ECO:0000313" key="18">
    <source>
        <dbReference type="EMBL" id="CAD2222486.1"/>
    </source>
</evidence>
<sequence>MSEFEKIGLQPWLAKQCSYMALDSPTPIQQKCIPVILGSSETEPTHVIGQAATGSGKTAAFALPILQTLSSDMYGVFALVLTPSRELAYQIVDQFVAFGAPLRPRCMLAIGGVRHEDQVDALRNRPHIVVATPGRLMHLFRVFPRETLPAFSHLRFLVLDEADRLSEGDITTDVRSILQTLPPAQPFRQSLLFSATMNAELTDFDAKGEEGEENILTQLGIKPSSLQRFSVASESAIEPFQRSVPEDSKTQISFPDTLEQHYVFIPNMVKLPNLTAALRAGGKEQTTIVFVNSALRAEIVRLALQLLGFPVSSLDSLLTQQQRLDHLALFKLSLSRVLVCTDIASRGLDIPDVDVVIHYDIPKEATTYVHRVGRTARAGKSGKSIAFVTEYDISLIQRIEKKIKVKLTQWKEKALREERIVKILEEVSAAKVQAKQQVTEQYQNRVETRKSQAAEKKQKRATGIKRSRPDSQPNEQTTKKNTKLKKKKTV</sequence>
<evidence type="ECO:0000256" key="14">
    <source>
        <dbReference type="SAM" id="MobiDB-lite"/>
    </source>
</evidence>
<feature type="compositionally biased region" description="Basic residues" evidence="14">
    <location>
        <begin position="480"/>
        <end position="490"/>
    </location>
</feature>
<keyword evidence="1" id="KW-0396">Initiation factor</keyword>
<dbReference type="SMART" id="SM00490">
    <property type="entry name" value="HELICc"/>
    <property type="match status" value="1"/>
</dbReference>
<evidence type="ECO:0000256" key="5">
    <source>
        <dbReference type="ARBA" id="ARBA00022840"/>
    </source>
</evidence>
<dbReference type="InterPro" id="IPR001650">
    <property type="entry name" value="Helicase_C-like"/>
</dbReference>
<dbReference type="GO" id="GO:0003743">
    <property type="term" value="F:translation initiation factor activity"/>
    <property type="evidence" value="ECO:0007669"/>
    <property type="project" value="UniProtKB-KW"/>
</dbReference>
<dbReference type="PROSITE" id="PS51195">
    <property type="entry name" value="Q_MOTIF"/>
    <property type="match status" value="1"/>
</dbReference>
<dbReference type="AlphaFoldDB" id="A0A7G2CRR5"/>
<feature type="short sequence motif" description="Q motif" evidence="12">
    <location>
        <begin position="2"/>
        <end position="30"/>
    </location>
</feature>
<dbReference type="OrthoDB" id="10261904at2759"/>
<name>A0A7G2CRR5_9TRYP</name>
<reference evidence="18 19" key="1">
    <citation type="submission" date="2020-08" db="EMBL/GenBank/DDBJ databases">
        <authorList>
            <person name="Newling K."/>
            <person name="Davey J."/>
            <person name="Forrester S."/>
        </authorList>
    </citation>
    <scope>NUCLEOTIDE SEQUENCE [LARGE SCALE GENOMIC DNA]</scope>
    <source>
        <strain evidence="19">Crithidia deanei Carvalho (ATCC PRA-265)</strain>
    </source>
</reference>
<evidence type="ECO:0000256" key="11">
    <source>
        <dbReference type="ARBA" id="ARBA00030297"/>
    </source>
</evidence>
<evidence type="ECO:0000313" key="19">
    <source>
        <dbReference type="Proteomes" id="UP000515908"/>
    </source>
</evidence>
<keyword evidence="6" id="KW-0648">Protein biosynthesis</keyword>
<dbReference type="PROSITE" id="PS00039">
    <property type="entry name" value="DEAD_ATP_HELICASE"/>
    <property type="match status" value="1"/>
</dbReference>
<dbReference type="GO" id="GO:0003724">
    <property type="term" value="F:RNA helicase activity"/>
    <property type="evidence" value="ECO:0007669"/>
    <property type="project" value="InterPro"/>
</dbReference>
<dbReference type="GO" id="GO:0003676">
    <property type="term" value="F:nucleic acid binding"/>
    <property type="evidence" value="ECO:0007669"/>
    <property type="project" value="InterPro"/>
</dbReference>
<dbReference type="InterPro" id="IPR027417">
    <property type="entry name" value="P-loop_NTPase"/>
</dbReference>
<proteinExistence type="inferred from homology"/>
<dbReference type="Gene3D" id="3.40.50.300">
    <property type="entry name" value="P-loop containing nucleotide triphosphate hydrolases"/>
    <property type="match status" value="2"/>
</dbReference>
<dbReference type="Pfam" id="PF00270">
    <property type="entry name" value="DEAD"/>
    <property type="match status" value="1"/>
</dbReference>
<dbReference type="PROSITE" id="PS51194">
    <property type="entry name" value="HELICASE_CTER"/>
    <property type="match status" value="1"/>
</dbReference>
<evidence type="ECO:0000256" key="13">
    <source>
        <dbReference type="RuleBase" id="RU000492"/>
    </source>
</evidence>
<dbReference type="PANTHER" id="PTHR47959:SF24">
    <property type="entry name" value="ATP-DEPENDENT RNA HELICASE"/>
    <property type="match status" value="1"/>
</dbReference>
<gene>
    <name evidence="18" type="ORF">ADEAN_001003000</name>
</gene>
<evidence type="ECO:0000256" key="2">
    <source>
        <dbReference type="ARBA" id="ARBA00022741"/>
    </source>
</evidence>
<evidence type="ECO:0000259" key="16">
    <source>
        <dbReference type="PROSITE" id="PS51194"/>
    </source>
</evidence>
<dbReference type="CDD" id="cd18787">
    <property type="entry name" value="SF2_C_DEAD"/>
    <property type="match status" value="1"/>
</dbReference>
<keyword evidence="5 13" id="KW-0067">ATP-binding</keyword>
<evidence type="ECO:0000256" key="10">
    <source>
        <dbReference type="ARBA" id="ARBA00025917"/>
    </source>
</evidence>
<dbReference type="GO" id="GO:0016787">
    <property type="term" value="F:hydrolase activity"/>
    <property type="evidence" value="ECO:0007669"/>
    <property type="project" value="UniProtKB-KW"/>
</dbReference>
<evidence type="ECO:0000256" key="9">
    <source>
        <dbReference type="ARBA" id="ARBA00024769"/>
    </source>
</evidence>
<dbReference type="InterPro" id="IPR000629">
    <property type="entry name" value="RNA-helicase_DEAD-box_CS"/>
</dbReference>
<feature type="domain" description="DEAD-box RNA helicase Q" evidence="17">
    <location>
        <begin position="2"/>
        <end position="30"/>
    </location>
</feature>
<dbReference type="Proteomes" id="UP000515908">
    <property type="component" value="Chromosome 26"/>
</dbReference>
<dbReference type="GO" id="GO:0005829">
    <property type="term" value="C:cytosol"/>
    <property type="evidence" value="ECO:0007669"/>
    <property type="project" value="TreeGrafter"/>
</dbReference>
<accession>A0A7G2CRR5</accession>
<dbReference type="Pfam" id="PF00271">
    <property type="entry name" value="Helicase_C"/>
    <property type="match status" value="1"/>
</dbReference>
<evidence type="ECO:0000256" key="8">
    <source>
        <dbReference type="ARBA" id="ARBA00024417"/>
    </source>
</evidence>
<dbReference type="EMBL" id="LR877170">
    <property type="protein sequence ID" value="CAD2222486.1"/>
    <property type="molecule type" value="Genomic_DNA"/>
</dbReference>
<dbReference type="InterPro" id="IPR011545">
    <property type="entry name" value="DEAD/DEAH_box_helicase_dom"/>
</dbReference>
<dbReference type="InterPro" id="IPR050079">
    <property type="entry name" value="DEAD_box_RNA_helicase"/>
</dbReference>
<protein>
    <recommendedName>
        <fullName evidence="8">Probable eukaryotic initiation factor 4A</fullName>
    </recommendedName>
    <alternativeName>
        <fullName evidence="11">ATP-dependent RNA helicase eIF4A</fullName>
    </alternativeName>
</protein>
<dbReference type="VEuPathDB" id="TriTrypDB:ADEAN_001003000"/>
<dbReference type="PROSITE" id="PS51192">
    <property type="entry name" value="HELICASE_ATP_BIND_1"/>
    <property type="match status" value="1"/>
</dbReference>